<feature type="compositionally biased region" description="Basic residues" evidence="1">
    <location>
        <begin position="208"/>
        <end position="219"/>
    </location>
</feature>
<evidence type="ECO:0000313" key="3">
    <source>
        <dbReference type="Proteomes" id="UP001485043"/>
    </source>
</evidence>
<feature type="compositionally biased region" description="Low complexity" evidence="1">
    <location>
        <begin position="189"/>
        <end position="207"/>
    </location>
</feature>
<reference evidence="2 3" key="1">
    <citation type="journal article" date="2024" name="Nat. Commun.">
        <title>Phylogenomics reveals the evolutionary origins of lichenization in chlorophyte algae.</title>
        <authorList>
            <person name="Puginier C."/>
            <person name="Libourel C."/>
            <person name="Otte J."/>
            <person name="Skaloud P."/>
            <person name="Haon M."/>
            <person name="Grisel S."/>
            <person name="Petersen M."/>
            <person name="Berrin J.G."/>
            <person name="Delaux P.M."/>
            <person name="Dal Grande F."/>
            <person name="Keller J."/>
        </authorList>
    </citation>
    <scope>NUCLEOTIDE SEQUENCE [LARGE SCALE GENOMIC DNA]</scope>
    <source>
        <strain evidence="2 3">SAG 2523</strain>
    </source>
</reference>
<protein>
    <submittedName>
        <fullName evidence="2">Uncharacterized protein</fullName>
    </submittedName>
</protein>
<feature type="compositionally biased region" description="Low complexity" evidence="1">
    <location>
        <begin position="358"/>
        <end position="374"/>
    </location>
</feature>
<accession>A0AAW1SWA5</accession>
<name>A0AAW1SWA5_9CHLO</name>
<dbReference type="Proteomes" id="UP001485043">
    <property type="component" value="Unassembled WGS sequence"/>
</dbReference>
<sequence>MTSVRPSSSLGEALQLFGKEVPPLLSQDGRDPKSPRLARLGSTMGSQYGSSNIDLSQLAGPNVKGSVSATGLPSRASLGLYRTASSTARVTLCDVPTLLFAALLKKLHEQQRGRPLDDSDSTIVQEAEEAYNRRSMLQRIMLGGDHRIQAVSFFQEALLHRLPTSSLRVWQGTIGQATPRSQGAPSSRTTASTMSSQGGGSSPSAPRSPHRKGHQKPHRSSRDPFDYHPFLRGPTPRELTSMDQPTDLDAIPPARRPIFKHLLDAPGQQQQQDQQQAAQTTAGLQRMGIGADAANDQGLHAAAGSVSDAAITDTEIGDSEARSHPAVPRLRLRPLSDRSPLWYRRKQDLLSPHRASPDPDSTNSQSPPSSQPTPGTARDPLGDPLRSPQSEQHPASLCGKLDRASADMQHQHCTDNSLAGSSLLCGPAMSACRPLEKLKVGRGLRRLLLVAS</sequence>
<evidence type="ECO:0000313" key="2">
    <source>
        <dbReference type="EMBL" id="KAK9861535.1"/>
    </source>
</evidence>
<evidence type="ECO:0000256" key="1">
    <source>
        <dbReference type="SAM" id="MobiDB-lite"/>
    </source>
</evidence>
<proteinExistence type="predicted"/>
<dbReference type="EMBL" id="JALJOV010000743">
    <property type="protein sequence ID" value="KAK9861535.1"/>
    <property type="molecule type" value="Genomic_DNA"/>
</dbReference>
<dbReference type="AlphaFoldDB" id="A0AAW1SWA5"/>
<organism evidence="2 3">
    <name type="scientific">Apatococcus fuscideae</name>
    <dbReference type="NCBI Taxonomy" id="2026836"/>
    <lineage>
        <taxon>Eukaryota</taxon>
        <taxon>Viridiplantae</taxon>
        <taxon>Chlorophyta</taxon>
        <taxon>core chlorophytes</taxon>
        <taxon>Trebouxiophyceae</taxon>
        <taxon>Chlorellales</taxon>
        <taxon>Chlorellaceae</taxon>
        <taxon>Apatococcus</taxon>
    </lineage>
</organism>
<feature type="region of interest" description="Disordered" evidence="1">
    <location>
        <begin position="348"/>
        <end position="396"/>
    </location>
</feature>
<feature type="compositionally biased region" description="Polar residues" evidence="1">
    <location>
        <begin position="175"/>
        <end position="188"/>
    </location>
</feature>
<feature type="region of interest" description="Disordered" evidence="1">
    <location>
        <begin position="175"/>
        <end position="252"/>
    </location>
</feature>
<gene>
    <name evidence="2" type="ORF">WJX84_008261</name>
</gene>
<keyword evidence="3" id="KW-1185">Reference proteome</keyword>
<comment type="caution">
    <text evidence="2">The sequence shown here is derived from an EMBL/GenBank/DDBJ whole genome shotgun (WGS) entry which is preliminary data.</text>
</comment>